<dbReference type="InterPro" id="IPR007833">
    <property type="entry name" value="Capsule_polysaccharide_synth"/>
</dbReference>
<reference evidence="2" key="1">
    <citation type="submission" date="2016-10" db="EMBL/GenBank/DDBJ databases">
        <authorList>
            <person name="Varghese N."/>
            <person name="Submissions S."/>
        </authorList>
    </citation>
    <scope>NUCLEOTIDE SEQUENCE [LARGE SCALE GENOMIC DNA]</scope>
    <source>
        <strain evidence="2">CGMCC 1.10971</strain>
    </source>
</reference>
<dbReference type="EMBL" id="FOOU01000004">
    <property type="protein sequence ID" value="SFG19082.1"/>
    <property type="molecule type" value="Genomic_DNA"/>
</dbReference>
<gene>
    <name evidence="1" type="ORF">SAMN05216175_10453</name>
</gene>
<evidence type="ECO:0000313" key="2">
    <source>
        <dbReference type="Proteomes" id="UP000198623"/>
    </source>
</evidence>
<dbReference type="Proteomes" id="UP000198623">
    <property type="component" value="Unassembled WGS sequence"/>
</dbReference>
<dbReference type="STRING" id="1045558.SAMN05216175_10453"/>
<dbReference type="GO" id="GO:0015774">
    <property type="term" value="P:polysaccharide transport"/>
    <property type="evidence" value="ECO:0007669"/>
    <property type="project" value="InterPro"/>
</dbReference>
<dbReference type="RefSeq" id="WP_090726285.1">
    <property type="nucleotide sequence ID" value="NZ_FOOU01000004.1"/>
</dbReference>
<accession>A0A1I2PSI6</accession>
<dbReference type="CDD" id="cd16441">
    <property type="entry name" value="beta_Kdo_transferase_KpsS"/>
    <property type="match status" value="1"/>
</dbReference>
<name>A0A1I2PSI6_9GAMM</name>
<dbReference type="OrthoDB" id="9794206at2"/>
<dbReference type="Pfam" id="PF05159">
    <property type="entry name" value="Capsule_synth"/>
    <property type="match status" value="1"/>
</dbReference>
<sequence>MKQRTFLFLQGPTSPFFSRLADKIISQDGKVLRINFNAGDYVYWTNKPAWNFRADAAQFPEYLEDKLSTHAITDIIMLGDTRPVNAPAIALSKQYGIRLHIFEEGYFRPNWLTMEEYGINGHSRLPKDPGWYSEVGKNIPAYQDGQNVNNPTFMLAAHEIGYHLPNLLNPIFYSGYRTHRPHISGIELAGWGYRFAKMPFYEHKDKKHINRLLCSEQRFYILPLQLDSDSQIQRHSAYGNMAAVIEEVMRSFAHFAPQESILLIKNHPLDTGFTDFRKIISDLEKELGIQGRTIYLESGHLPTLLNHCEGLITVNSTVGSSALIHSCRTLTLSDPIFNLPGLTAQCPLDQFWLDTEKPDGKLFRLFRNTVIHTTQINGGFYSAAGIKIGIDEAMKRLKMPVCPLTQLLQQHTPDALQRSQTA</sequence>
<evidence type="ECO:0000313" key="1">
    <source>
        <dbReference type="EMBL" id="SFG19082.1"/>
    </source>
</evidence>
<dbReference type="AlphaFoldDB" id="A0A1I2PSI6"/>
<organism evidence="1 2">
    <name type="scientific">Neptunomonas qingdaonensis</name>
    <dbReference type="NCBI Taxonomy" id="1045558"/>
    <lineage>
        <taxon>Bacteria</taxon>
        <taxon>Pseudomonadati</taxon>
        <taxon>Pseudomonadota</taxon>
        <taxon>Gammaproteobacteria</taxon>
        <taxon>Oceanospirillales</taxon>
        <taxon>Oceanospirillaceae</taxon>
        <taxon>Neptunomonas</taxon>
    </lineage>
</organism>
<dbReference type="GO" id="GO:0000271">
    <property type="term" value="P:polysaccharide biosynthetic process"/>
    <property type="evidence" value="ECO:0007669"/>
    <property type="project" value="InterPro"/>
</dbReference>
<protein>
    <submittedName>
        <fullName evidence="1">Capsular polysaccharide export protein</fullName>
    </submittedName>
</protein>
<keyword evidence="2" id="KW-1185">Reference proteome</keyword>
<proteinExistence type="predicted"/>